<keyword evidence="3" id="KW-1185">Reference proteome</keyword>
<dbReference type="AlphaFoldDB" id="A0A2P5FFZ1"/>
<keyword evidence="2" id="KW-0808">Transferase</keyword>
<feature type="domain" description="Alliinase C-terminal" evidence="1">
    <location>
        <begin position="3"/>
        <end position="74"/>
    </location>
</feature>
<dbReference type="InterPro" id="IPR015421">
    <property type="entry name" value="PyrdxlP-dep_Trfase_major"/>
</dbReference>
<dbReference type="STRING" id="63057.A0A2P5FFZ1"/>
<dbReference type="GO" id="GO:0016846">
    <property type="term" value="F:carbon-sulfur lyase activity"/>
    <property type="evidence" value="ECO:0007669"/>
    <property type="project" value="InterPro"/>
</dbReference>
<dbReference type="GO" id="GO:0016740">
    <property type="term" value="F:transferase activity"/>
    <property type="evidence" value="ECO:0007669"/>
    <property type="project" value="UniProtKB-KW"/>
</dbReference>
<gene>
    <name evidence="2" type="ORF">TorRG33x02_074070</name>
</gene>
<sequence length="74" mass="8406">MIEYQKSALHKWTGDSRSFNKMEPYIELVTSPNNPADGFIRHPCVNRSGGAVIIHDVACYWPQNTPMPFPTNND</sequence>
<name>A0A2P5FFZ1_TREOI</name>
<evidence type="ECO:0000259" key="1">
    <source>
        <dbReference type="Pfam" id="PF04864"/>
    </source>
</evidence>
<dbReference type="InterPro" id="IPR006948">
    <property type="entry name" value="Alliinase_C"/>
</dbReference>
<dbReference type="Proteomes" id="UP000237000">
    <property type="component" value="Unassembled WGS sequence"/>
</dbReference>
<dbReference type="Gene3D" id="3.40.640.10">
    <property type="entry name" value="Type I PLP-dependent aspartate aminotransferase-like (Major domain)"/>
    <property type="match status" value="1"/>
</dbReference>
<evidence type="ECO:0000313" key="2">
    <source>
        <dbReference type="EMBL" id="PON96703.1"/>
    </source>
</evidence>
<accession>A0A2P5FFZ1</accession>
<comment type="caution">
    <text evidence="2">The sequence shown here is derived from an EMBL/GenBank/DDBJ whole genome shotgun (WGS) entry which is preliminary data.</text>
</comment>
<proteinExistence type="predicted"/>
<reference evidence="3" key="1">
    <citation type="submission" date="2016-06" db="EMBL/GenBank/DDBJ databases">
        <title>Parallel loss of symbiosis genes in relatives of nitrogen-fixing non-legume Parasponia.</title>
        <authorList>
            <person name="Van Velzen R."/>
            <person name="Holmer R."/>
            <person name="Bu F."/>
            <person name="Rutten L."/>
            <person name="Van Zeijl A."/>
            <person name="Liu W."/>
            <person name="Santuari L."/>
            <person name="Cao Q."/>
            <person name="Sharma T."/>
            <person name="Shen D."/>
            <person name="Roswanjaya Y."/>
            <person name="Wardhani T."/>
            <person name="Kalhor M.S."/>
            <person name="Jansen J."/>
            <person name="Van den Hoogen J."/>
            <person name="Gungor B."/>
            <person name="Hartog M."/>
            <person name="Hontelez J."/>
            <person name="Verver J."/>
            <person name="Yang W.-C."/>
            <person name="Schijlen E."/>
            <person name="Repin R."/>
            <person name="Schilthuizen M."/>
            <person name="Schranz E."/>
            <person name="Heidstra R."/>
            <person name="Miyata K."/>
            <person name="Fedorova E."/>
            <person name="Kohlen W."/>
            <person name="Bisseling T."/>
            <person name="Smit S."/>
            <person name="Geurts R."/>
        </authorList>
    </citation>
    <scope>NUCLEOTIDE SEQUENCE [LARGE SCALE GENOMIC DNA]</scope>
    <source>
        <strain evidence="3">cv. RG33-2</strain>
    </source>
</reference>
<protein>
    <submittedName>
        <fullName evidence="2">Pyridoxal phosphate-dependent transferase, major region, subdomain</fullName>
    </submittedName>
</protein>
<evidence type="ECO:0000313" key="3">
    <source>
        <dbReference type="Proteomes" id="UP000237000"/>
    </source>
</evidence>
<dbReference type="InParanoid" id="A0A2P5FFZ1"/>
<organism evidence="2 3">
    <name type="scientific">Trema orientale</name>
    <name type="common">Charcoal tree</name>
    <name type="synonym">Celtis orientalis</name>
    <dbReference type="NCBI Taxonomy" id="63057"/>
    <lineage>
        <taxon>Eukaryota</taxon>
        <taxon>Viridiplantae</taxon>
        <taxon>Streptophyta</taxon>
        <taxon>Embryophyta</taxon>
        <taxon>Tracheophyta</taxon>
        <taxon>Spermatophyta</taxon>
        <taxon>Magnoliopsida</taxon>
        <taxon>eudicotyledons</taxon>
        <taxon>Gunneridae</taxon>
        <taxon>Pentapetalae</taxon>
        <taxon>rosids</taxon>
        <taxon>fabids</taxon>
        <taxon>Rosales</taxon>
        <taxon>Cannabaceae</taxon>
        <taxon>Trema</taxon>
    </lineage>
</organism>
<dbReference type="OrthoDB" id="1559878at2759"/>
<dbReference type="Pfam" id="PF04864">
    <property type="entry name" value="Alliinase_C"/>
    <property type="match status" value="1"/>
</dbReference>
<dbReference type="EMBL" id="JXTC01000036">
    <property type="protein sequence ID" value="PON96703.1"/>
    <property type="molecule type" value="Genomic_DNA"/>
</dbReference>